<dbReference type="InterPro" id="IPR051534">
    <property type="entry name" value="CBASS_pafABC_assoc_protein"/>
</dbReference>
<dbReference type="InterPro" id="IPR036388">
    <property type="entry name" value="WH-like_DNA-bd_sf"/>
</dbReference>
<evidence type="ECO:0000256" key="1">
    <source>
        <dbReference type="ARBA" id="ARBA00023015"/>
    </source>
</evidence>
<dbReference type="EMBL" id="CP139965">
    <property type="protein sequence ID" value="WQD79380.1"/>
    <property type="molecule type" value="Genomic_DNA"/>
</dbReference>
<dbReference type="InterPro" id="IPR036390">
    <property type="entry name" value="WH_DNA-bd_sf"/>
</dbReference>
<name>A0ABZ0WPN9_9BURK</name>
<dbReference type="SUPFAM" id="SSF46785">
    <property type="entry name" value="Winged helix' DNA-binding domain"/>
    <property type="match status" value="1"/>
</dbReference>
<dbReference type="PANTHER" id="PTHR34580">
    <property type="match status" value="1"/>
</dbReference>
<sequence length="346" mass="37713">MRTSRLISMLLLLQSRGRVTAQALADEFEISIRTVYRDIDQLSAAGVPVYADRGPGGGFALLDGYRTPLADLTRADADTLALAGLGGAAADLGLADELRAAQLKLVAAAPGDGGAATSRIGARLHIDPVDWYKRPAPVPLLPELARAVWEQKRVAMHYRSWQGAGMRKREPLGLVLKAGDWYLVAHVRDSQRVYKVANITRLEVLDNERFERPRDFDLRTQWSASVAAYEKSLLKGTARLRVTREGMARLAKLGAASVEQAAIAPADADGWHEVTLPVETFDFAAGQLLAMGPNVEVLAPPELRARLRELAGQVVALNGDRTERATERRINTVSSQRETSGRHTPT</sequence>
<dbReference type="Pfam" id="PF25583">
    <property type="entry name" value="WCX"/>
    <property type="match status" value="1"/>
</dbReference>
<keyword evidence="2" id="KW-0804">Transcription</keyword>
<dbReference type="InterPro" id="IPR028349">
    <property type="entry name" value="PafC-like"/>
</dbReference>
<keyword evidence="5" id="KW-1185">Reference proteome</keyword>
<dbReference type="PROSITE" id="PS52050">
    <property type="entry name" value="WYL"/>
    <property type="match status" value="1"/>
</dbReference>
<organism evidence="4 5">
    <name type="scientific">Paraburkholderia kururiensis</name>
    <dbReference type="NCBI Taxonomy" id="984307"/>
    <lineage>
        <taxon>Bacteria</taxon>
        <taxon>Pseudomonadati</taxon>
        <taxon>Pseudomonadota</taxon>
        <taxon>Betaproteobacteria</taxon>
        <taxon>Burkholderiales</taxon>
        <taxon>Burkholderiaceae</taxon>
        <taxon>Paraburkholderia</taxon>
    </lineage>
</organism>
<dbReference type="RefSeq" id="WP_232833434.1">
    <property type="nucleotide sequence ID" value="NZ_CP139965.1"/>
</dbReference>
<reference evidence="4 5" key="1">
    <citation type="submission" date="2023-12" db="EMBL/GenBank/DDBJ databases">
        <title>Genome sequencing and assembly of bacterial species from a model synthetic community.</title>
        <authorList>
            <person name="Hogle S.L."/>
        </authorList>
    </citation>
    <scope>NUCLEOTIDE SEQUENCE [LARGE SCALE GENOMIC DNA]</scope>
    <source>
        <strain evidence="4 5">HAMBI 2494</strain>
    </source>
</reference>
<dbReference type="InterPro" id="IPR057727">
    <property type="entry name" value="WCX_dom"/>
</dbReference>
<dbReference type="InterPro" id="IPR001034">
    <property type="entry name" value="DeoR_HTH"/>
</dbReference>
<dbReference type="Gene3D" id="1.10.10.10">
    <property type="entry name" value="Winged helix-like DNA-binding domain superfamily/Winged helix DNA-binding domain"/>
    <property type="match status" value="1"/>
</dbReference>
<dbReference type="PROSITE" id="PS51000">
    <property type="entry name" value="HTH_DEOR_2"/>
    <property type="match status" value="1"/>
</dbReference>
<protein>
    <submittedName>
        <fullName evidence="4">YafY family protein</fullName>
    </submittedName>
</protein>
<gene>
    <name evidence="4" type="ORF">U0042_06675</name>
</gene>
<keyword evidence="1" id="KW-0805">Transcription regulation</keyword>
<dbReference type="PANTHER" id="PTHR34580:SF1">
    <property type="entry name" value="PROTEIN PAFC"/>
    <property type="match status" value="1"/>
</dbReference>
<evidence type="ECO:0000259" key="3">
    <source>
        <dbReference type="PROSITE" id="PS51000"/>
    </source>
</evidence>
<evidence type="ECO:0000313" key="5">
    <source>
        <dbReference type="Proteomes" id="UP001325479"/>
    </source>
</evidence>
<dbReference type="InterPro" id="IPR013196">
    <property type="entry name" value="HTH_11"/>
</dbReference>
<evidence type="ECO:0000256" key="2">
    <source>
        <dbReference type="ARBA" id="ARBA00023163"/>
    </source>
</evidence>
<dbReference type="Pfam" id="PF08279">
    <property type="entry name" value="HTH_11"/>
    <property type="match status" value="1"/>
</dbReference>
<accession>A0ABZ0WPN9</accession>
<dbReference type="Proteomes" id="UP001325479">
    <property type="component" value="Chromosome"/>
</dbReference>
<proteinExistence type="predicted"/>
<dbReference type="Pfam" id="PF13280">
    <property type="entry name" value="WYL"/>
    <property type="match status" value="1"/>
</dbReference>
<dbReference type="InterPro" id="IPR026881">
    <property type="entry name" value="WYL_dom"/>
</dbReference>
<dbReference type="PIRSF" id="PIRSF016838">
    <property type="entry name" value="PafC"/>
    <property type="match status" value="1"/>
</dbReference>
<feature type="domain" description="HTH deoR-type" evidence="3">
    <location>
        <begin position="2"/>
        <end position="60"/>
    </location>
</feature>
<evidence type="ECO:0000313" key="4">
    <source>
        <dbReference type="EMBL" id="WQD79380.1"/>
    </source>
</evidence>